<reference evidence="1 4" key="1">
    <citation type="submission" date="2015-02" db="EMBL/GenBank/DDBJ databases">
        <title>Physiological reanalysis, assessment of diazotrophy, and genome sequences of multiple isolates of Streptomyces thermoautotrophicus.</title>
        <authorList>
            <person name="MacKellar D.C."/>
            <person name="Lieber L."/>
            <person name="Norman J."/>
            <person name="Bolger A."/>
            <person name="Tobin C."/>
            <person name="Murray J.W."/>
            <person name="Prell J."/>
        </authorList>
    </citation>
    <scope>NUCLEOTIDE SEQUENCE [LARGE SCALE GENOMIC DNA]</scope>
    <source>
        <strain evidence="1 4">UBT1</strain>
    </source>
</reference>
<evidence type="ECO:0000313" key="4">
    <source>
        <dbReference type="Proteomes" id="UP000070659"/>
    </source>
</evidence>
<dbReference type="Proteomes" id="UP000070659">
    <property type="component" value="Unassembled WGS sequence"/>
</dbReference>
<protein>
    <submittedName>
        <fullName evidence="1">Uncharacterized protein</fullName>
    </submittedName>
</protein>
<organism evidence="1 4">
    <name type="scientific">Carbonactinospora thermoautotrophica</name>
    <dbReference type="NCBI Taxonomy" id="1469144"/>
    <lineage>
        <taxon>Bacteria</taxon>
        <taxon>Bacillati</taxon>
        <taxon>Actinomycetota</taxon>
        <taxon>Actinomycetes</taxon>
        <taxon>Kitasatosporales</taxon>
        <taxon>Carbonactinosporaceae</taxon>
        <taxon>Carbonactinospora</taxon>
    </lineage>
</organism>
<dbReference type="EMBL" id="JYIK01001026">
    <property type="protein sequence ID" value="KWX07911.1"/>
    <property type="molecule type" value="Genomic_DNA"/>
</dbReference>
<evidence type="ECO:0000313" key="2">
    <source>
        <dbReference type="EMBL" id="KWX07911.1"/>
    </source>
</evidence>
<dbReference type="EMBL" id="JYIJ01000019">
    <property type="protein sequence ID" value="KWW97813.1"/>
    <property type="molecule type" value="Genomic_DNA"/>
</dbReference>
<comment type="caution">
    <text evidence="1">The sequence shown here is derived from an EMBL/GenBank/DDBJ whole genome shotgun (WGS) entry which is preliminary data.</text>
</comment>
<sequence length="119" mass="13042">MRDAACFDLHPGPFSVLDDDVIQRTSRRWRPADLCLTRRITVREKNTHIPNPICVHVVTLTIGVCPRNYTGAHRHSFKLLLLVPIVPGPTIVPGLSASGLVPVIPCPAVVELISQVLVP</sequence>
<dbReference type="AlphaFoldDB" id="A0A132MJ68"/>
<name>A0A132MJ68_9ACTN</name>
<reference evidence="3" key="2">
    <citation type="submission" date="2015-02" db="EMBL/GenBank/DDBJ databases">
        <title>Physiological reanalysis, assessment of diazotrophy, and genome sequences of multiple isolates of Streptomyces thermoautotrophicus.</title>
        <authorList>
            <person name="MacKellar D.C."/>
            <person name="Lieber L."/>
            <person name="Norman J."/>
            <person name="Bolger A."/>
            <person name="Tobin C."/>
            <person name="Murray J.W."/>
            <person name="Friesen M."/>
            <person name="Prell J."/>
        </authorList>
    </citation>
    <scope>NUCLEOTIDE SEQUENCE [LARGE SCALE GENOMIC DNA]</scope>
    <source>
        <strain evidence="3">UBT1</strain>
    </source>
</reference>
<evidence type="ECO:0000313" key="1">
    <source>
        <dbReference type="EMBL" id="KWW97813.1"/>
    </source>
</evidence>
<evidence type="ECO:0000313" key="3">
    <source>
        <dbReference type="Proteomes" id="UP000070598"/>
    </source>
</evidence>
<gene>
    <name evidence="1" type="ORF">TH66_20445</name>
    <name evidence="2" type="ORF">TR74_17175</name>
</gene>
<proteinExistence type="predicted"/>
<dbReference type="Proteomes" id="UP000070598">
    <property type="component" value="Unassembled WGS sequence"/>
</dbReference>
<accession>A0A132MJ68</accession>